<dbReference type="AlphaFoldDB" id="A0A3A4P0L2"/>
<evidence type="ECO:0008006" key="3">
    <source>
        <dbReference type="Google" id="ProtNLM"/>
    </source>
</evidence>
<dbReference type="SUPFAM" id="SSF110849">
    <property type="entry name" value="ParB/Sulfiredoxin"/>
    <property type="match status" value="1"/>
</dbReference>
<sequence length="447" mass="51048">MAGYDIKEIPLANLLLDVENPRHDLVESQKGAIQAMLDDQQDKLLHLAEDIIEAGPNPSEALLVIPHLGNANLYVVLEGNRRITALKILETPAILDGDTPRQLREKFRKLSLLYKRNPVDRIPCAIMQNRKAADRWIRLKHTGENQGRGVVAWGAKEVARFNERLGKKSPALQVVDFVKDKIEAKSDLRKRIEEVSVTNLMRLLKDPYVREFLGIEIAGGEVKSDLLPEETLKGLKKIVIDLADNRINVNDIRSKTDRVDYIETFRKGDVPDRSKQSAAQWGLESAKENVFDVKKETTGKRSKPVYTKRKTLIPSSFIIKIDHPRINSIYRELKKLDLDVYPNAGAIAFRVFFELSIDHHIEKNNLPIHENSTLSKKAEAVMTDLKKKKLLQENQLKPIHVAISSPHSLLSIDTMHAYVHNKHLLPKPRELKQAWDEMQEFVENLWA</sequence>
<dbReference type="InterPro" id="IPR036086">
    <property type="entry name" value="ParB/Sulfiredoxin_sf"/>
</dbReference>
<reference evidence="1 2" key="1">
    <citation type="journal article" date="2017" name="ISME J.">
        <title>Energy and carbon metabolisms in a deep terrestrial subsurface fluid microbial community.</title>
        <authorList>
            <person name="Momper L."/>
            <person name="Jungbluth S.P."/>
            <person name="Lee M.D."/>
            <person name="Amend J.P."/>
        </authorList>
    </citation>
    <scope>NUCLEOTIDE SEQUENCE [LARGE SCALE GENOMIC DNA]</scope>
    <source>
        <strain evidence="1">SURF_5</strain>
    </source>
</reference>
<evidence type="ECO:0000313" key="2">
    <source>
        <dbReference type="Proteomes" id="UP000265882"/>
    </source>
</evidence>
<protein>
    <recommendedName>
        <fullName evidence="3">ParB/Sulfiredoxin domain-containing protein</fullName>
    </recommendedName>
</protein>
<dbReference type="Proteomes" id="UP000265882">
    <property type="component" value="Unassembled WGS sequence"/>
</dbReference>
<organism evidence="1 2">
    <name type="scientific">Abyssobacteria bacterium (strain SURF_5)</name>
    <dbReference type="NCBI Taxonomy" id="2093360"/>
    <lineage>
        <taxon>Bacteria</taxon>
        <taxon>Pseudomonadati</taxon>
        <taxon>Candidatus Hydrogenedentota</taxon>
        <taxon>Candidatus Abyssobacteria</taxon>
    </lineage>
</organism>
<gene>
    <name evidence="1" type="ORF">C4520_09545</name>
</gene>
<dbReference type="EMBL" id="QZKU01000067">
    <property type="protein sequence ID" value="RJP21524.1"/>
    <property type="molecule type" value="Genomic_DNA"/>
</dbReference>
<proteinExistence type="predicted"/>
<name>A0A3A4P0L2_ABYX5</name>
<evidence type="ECO:0000313" key="1">
    <source>
        <dbReference type="EMBL" id="RJP21524.1"/>
    </source>
</evidence>
<accession>A0A3A4P0L2</accession>
<comment type="caution">
    <text evidence="1">The sequence shown here is derived from an EMBL/GenBank/DDBJ whole genome shotgun (WGS) entry which is preliminary data.</text>
</comment>